<feature type="transmembrane region" description="Helical" evidence="7">
    <location>
        <begin position="328"/>
        <end position="349"/>
    </location>
</feature>
<dbReference type="GeneID" id="25306454"/>
<evidence type="ECO:0000256" key="4">
    <source>
        <dbReference type="ARBA" id="ARBA00022989"/>
    </source>
</evidence>
<keyword evidence="4 7" id="KW-1133">Transmembrane helix</keyword>
<keyword evidence="10" id="KW-1185">Reference proteome</keyword>
<feature type="transmembrane region" description="Helical" evidence="7">
    <location>
        <begin position="45"/>
        <end position="66"/>
    </location>
</feature>
<dbReference type="GO" id="GO:0022857">
    <property type="term" value="F:transmembrane transporter activity"/>
    <property type="evidence" value="ECO:0007669"/>
    <property type="project" value="InterPro"/>
</dbReference>
<feature type="transmembrane region" description="Helical" evidence="7">
    <location>
        <begin position="389"/>
        <end position="409"/>
    </location>
</feature>
<evidence type="ECO:0000256" key="2">
    <source>
        <dbReference type="ARBA" id="ARBA00022448"/>
    </source>
</evidence>
<feature type="transmembrane region" description="Helical" evidence="7">
    <location>
        <begin position="361"/>
        <end position="382"/>
    </location>
</feature>
<dbReference type="RefSeq" id="XP_013284157.1">
    <property type="nucleotide sequence ID" value="XM_013428703.1"/>
</dbReference>
<evidence type="ECO:0000256" key="1">
    <source>
        <dbReference type="ARBA" id="ARBA00004141"/>
    </source>
</evidence>
<feature type="transmembrane region" description="Helical" evidence="7">
    <location>
        <begin position="256"/>
        <end position="276"/>
    </location>
</feature>
<feature type="region of interest" description="Disordered" evidence="6">
    <location>
        <begin position="587"/>
        <end position="620"/>
    </location>
</feature>
<dbReference type="GO" id="GO:0005886">
    <property type="term" value="C:plasma membrane"/>
    <property type="evidence" value="ECO:0007669"/>
    <property type="project" value="TreeGrafter"/>
</dbReference>
<keyword evidence="3 7" id="KW-0812">Transmembrane</keyword>
<protein>
    <recommendedName>
        <fullName evidence="8">Major facilitator superfamily (MFS) profile domain-containing protein</fullName>
    </recommendedName>
</protein>
<dbReference type="VEuPathDB" id="FungiDB:Z517_06964"/>
<keyword evidence="2" id="KW-0813">Transport</keyword>
<feature type="transmembrane region" description="Helical" evidence="7">
    <location>
        <begin position="150"/>
        <end position="172"/>
    </location>
</feature>
<dbReference type="InterPro" id="IPR053791">
    <property type="entry name" value="MFS_Tri12-like"/>
</dbReference>
<dbReference type="CDD" id="cd06179">
    <property type="entry name" value="MFS_TRI12_like"/>
    <property type="match status" value="1"/>
</dbReference>
<dbReference type="PANTHER" id="PTHR23501">
    <property type="entry name" value="MAJOR FACILITATOR SUPERFAMILY"/>
    <property type="match status" value="1"/>
</dbReference>
<dbReference type="OrthoDB" id="2587356at2759"/>
<feature type="transmembrane region" description="Helical" evidence="7">
    <location>
        <begin position="282"/>
        <end position="307"/>
    </location>
</feature>
<feature type="compositionally biased region" description="Basic residues" evidence="6">
    <location>
        <begin position="589"/>
        <end position="603"/>
    </location>
</feature>
<evidence type="ECO:0000256" key="5">
    <source>
        <dbReference type="ARBA" id="ARBA00023136"/>
    </source>
</evidence>
<dbReference type="InterPro" id="IPR020846">
    <property type="entry name" value="MFS_dom"/>
</dbReference>
<feature type="transmembrane region" description="Helical" evidence="7">
    <location>
        <begin position="448"/>
        <end position="473"/>
    </location>
</feature>
<feature type="compositionally biased region" description="Basic and acidic residues" evidence="6">
    <location>
        <begin position="604"/>
        <end position="620"/>
    </location>
</feature>
<dbReference type="AlphaFoldDB" id="A0A0D2H6Q3"/>
<dbReference type="InterPro" id="IPR010573">
    <property type="entry name" value="MFS_Str1/Tri12-like"/>
</dbReference>
<dbReference type="InterPro" id="IPR036259">
    <property type="entry name" value="MFS_trans_sf"/>
</dbReference>
<dbReference type="EMBL" id="KN846972">
    <property type="protein sequence ID" value="KIW80349.1"/>
    <property type="molecule type" value="Genomic_DNA"/>
</dbReference>
<evidence type="ECO:0000313" key="10">
    <source>
        <dbReference type="Proteomes" id="UP000053029"/>
    </source>
</evidence>
<name>A0A0D2H6Q3_9EURO</name>
<feature type="transmembrane region" description="Helical" evidence="7">
    <location>
        <begin position="78"/>
        <end position="96"/>
    </location>
</feature>
<sequence>MGSNKEPFEEVEQMEQLRASKGIGNQVEHPVAEPHLNWRVIPVTVAFWLAWCAWQCTFNLLSGILTYVNADIGPDPNYTWAVIVINIGIAVIWPIAGELRSPPGKVLLQRVDLIIPLGSLSDTFGRRYFFLIGLSFSLVGSIVACTAQSIPILILGNTILGIGTAMHQMILAGISEIYPNKYRGVAIASVNFVSLPFAGLGPYVAHIIVERLTWRWIYYVAIIIDVVAFVLLAVFYHPPKPHRELSRRQLLKNIDFLGLALFALGLTVFLVGVSWAGSTYSWSSAAVLVPMICGGALLVACGIWEVYGTKNPLFPPFLFKDMRGFTNVILICFVASMPLLSSLTFWPMQIANLYTTDAVKIGLYTLPLTMSTVFGGVLTATIRWWKPTNYYLVGCACLYTVFTGLLSTLGPGDLNKALAYAFLYGSGVGLLEIAIIVIVQFSVSADHLGAVTGILSSMRGISGAVGISIYGSIISTRLAQDLPQRLAGATLPLGLPESSFPLLLQDIFSANVAGIPEIPGITPAIIRAADTARRLSWAEAFKPIYWLGASLGVVAVILSYFTHDITPKMDNQLDLDLKEHEPSHLHNVLPHHHHHNHHHHHQDGKKGEVEQQEIRVHSTV</sequence>
<feature type="transmembrane region" description="Helical" evidence="7">
    <location>
        <begin position="421"/>
        <end position="441"/>
    </location>
</feature>
<reference evidence="9 10" key="1">
    <citation type="submission" date="2015-01" db="EMBL/GenBank/DDBJ databases">
        <title>The Genome Sequence of Fonsecaea pedrosoi CBS 271.37.</title>
        <authorList>
            <consortium name="The Broad Institute Genomics Platform"/>
            <person name="Cuomo C."/>
            <person name="de Hoog S."/>
            <person name="Gorbushina A."/>
            <person name="Stielow B."/>
            <person name="Teixiera M."/>
            <person name="Abouelleil A."/>
            <person name="Chapman S.B."/>
            <person name="Priest M."/>
            <person name="Young S.K."/>
            <person name="Wortman J."/>
            <person name="Nusbaum C."/>
            <person name="Birren B."/>
        </authorList>
    </citation>
    <scope>NUCLEOTIDE SEQUENCE [LARGE SCALE GENOMIC DNA]</scope>
    <source>
        <strain evidence="9 10">CBS 271.37</strain>
    </source>
</reference>
<dbReference type="STRING" id="1442368.A0A0D2H6Q3"/>
<organism evidence="9 10">
    <name type="scientific">Fonsecaea pedrosoi CBS 271.37</name>
    <dbReference type="NCBI Taxonomy" id="1442368"/>
    <lineage>
        <taxon>Eukaryota</taxon>
        <taxon>Fungi</taxon>
        <taxon>Dikarya</taxon>
        <taxon>Ascomycota</taxon>
        <taxon>Pezizomycotina</taxon>
        <taxon>Eurotiomycetes</taxon>
        <taxon>Chaetothyriomycetidae</taxon>
        <taxon>Chaetothyriales</taxon>
        <taxon>Herpotrichiellaceae</taxon>
        <taxon>Fonsecaea</taxon>
    </lineage>
</organism>
<keyword evidence="5 7" id="KW-0472">Membrane</keyword>
<evidence type="ECO:0000259" key="8">
    <source>
        <dbReference type="PROSITE" id="PS50850"/>
    </source>
</evidence>
<gene>
    <name evidence="9" type="ORF">Z517_06964</name>
</gene>
<evidence type="ECO:0000256" key="6">
    <source>
        <dbReference type="SAM" id="MobiDB-lite"/>
    </source>
</evidence>
<comment type="subcellular location">
    <subcellularLocation>
        <location evidence="1">Membrane</location>
        <topology evidence="1">Multi-pass membrane protein</topology>
    </subcellularLocation>
</comment>
<dbReference type="PANTHER" id="PTHR23501:SF109">
    <property type="entry name" value="MAJOR FACILITATOR SUPERFAMILY (MFS) PROFILE DOMAIN-CONTAINING PROTEIN-RELATED"/>
    <property type="match status" value="1"/>
</dbReference>
<dbReference type="HOGENOM" id="CLU_000960_25_2_1"/>
<evidence type="ECO:0000256" key="7">
    <source>
        <dbReference type="SAM" id="Phobius"/>
    </source>
</evidence>
<feature type="transmembrane region" description="Helical" evidence="7">
    <location>
        <begin position="544"/>
        <end position="562"/>
    </location>
</feature>
<feature type="transmembrane region" description="Helical" evidence="7">
    <location>
        <begin position="128"/>
        <end position="144"/>
    </location>
</feature>
<evidence type="ECO:0000256" key="3">
    <source>
        <dbReference type="ARBA" id="ARBA00022692"/>
    </source>
</evidence>
<dbReference type="Proteomes" id="UP000053029">
    <property type="component" value="Unassembled WGS sequence"/>
</dbReference>
<feature type="domain" description="Major facilitator superfamily (MFS) profile" evidence="8">
    <location>
        <begin position="55"/>
        <end position="567"/>
    </location>
</feature>
<feature type="transmembrane region" description="Helical" evidence="7">
    <location>
        <begin position="184"/>
        <end position="204"/>
    </location>
</feature>
<dbReference type="Pfam" id="PF06609">
    <property type="entry name" value="TRI12"/>
    <property type="match status" value="1"/>
</dbReference>
<dbReference type="PROSITE" id="PS50850">
    <property type="entry name" value="MFS"/>
    <property type="match status" value="1"/>
</dbReference>
<dbReference type="Gene3D" id="1.20.1720.10">
    <property type="entry name" value="Multidrug resistance protein D"/>
    <property type="match status" value="1"/>
</dbReference>
<dbReference type="SUPFAM" id="SSF103473">
    <property type="entry name" value="MFS general substrate transporter"/>
    <property type="match status" value="1"/>
</dbReference>
<dbReference type="Gene3D" id="1.20.1250.20">
    <property type="entry name" value="MFS general substrate transporter like domains"/>
    <property type="match status" value="1"/>
</dbReference>
<evidence type="ECO:0000313" key="9">
    <source>
        <dbReference type="EMBL" id="KIW80349.1"/>
    </source>
</evidence>
<accession>A0A0D2H6Q3</accession>
<proteinExistence type="predicted"/>
<feature type="transmembrane region" description="Helical" evidence="7">
    <location>
        <begin position="216"/>
        <end position="236"/>
    </location>
</feature>